<accession>A0ABS0KPP5</accession>
<dbReference type="EMBL" id="JADTFC010000063">
    <property type="protein sequence ID" value="MBG6290044.1"/>
    <property type="molecule type" value="Genomic_DNA"/>
</dbReference>
<comment type="caution">
    <text evidence="1">The sequence shown here is derived from an EMBL/GenBank/DDBJ whole genome shotgun (WGS) entry which is preliminary data.</text>
</comment>
<protein>
    <recommendedName>
        <fullName evidence="3">Phage tail protein</fullName>
    </recommendedName>
</protein>
<reference evidence="1 2" key="1">
    <citation type="submission" date="2020-11" db="EMBL/GenBank/DDBJ databases">
        <title>Enhanced detection system for hospital associated transmission using whole genome sequencing surveillance.</title>
        <authorList>
            <person name="Harrison L.H."/>
            <person name="Van Tyne D."/>
            <person name="Marsh J.W."/>
            <person name="Griffith M.P."/>
            <person name="Snyder D.J."/>
            <person name="Cooper V.S."/>
            <person name="Mustapha M."/>
        </authorList>
    </citation>
    <scope>NUCLEOTIDE SEQUENCE [LARGE SCALE GENOMIC DNA]</scope>
    <source>
        <strain evidence="1 2">PSA00705</strain>
    </source>
</reference>
<keyword evidence="2" id="KW-1185">Reference proteome</keyword>
<proteinExistence type="predicted"/>
<organism evidence="1 2">
    <name type="scientific">Pseudomonas nitroreducens</name>
    <dbReference type="NCBI Taxonomy" id="46680"/>
    <lineage>
        <taxon>Bacteria</taxon>
        <taxon>Pseudomonadati</taxon>
        <taxon>Pseudomonadota</taxon>
        <taxon>Gammaproteobacteria</taxon>
        <taxon>Pseudomonadales</taxon>
        <taxon>Pseudomonadaceae</taxon>
        <taxon>Pseudomonas</taxon>
    </lineage>
</organism>
<sequence>MTEIIDVQDAIFLQLTERLRTVPVFGDTVEEGNVLRLIDSDDEELPDSLIVLQEGDTTESERVTPSTAKESLTINIVAMTRASDFGPSLRAARLAIKQALKGTRAGLNVPGLNSVTFPSATPMPPEKGRRWAFRVIPVTFTYVQQL</sequence>
<dbReference type="RefSeq" id="WP_196913271.1">
    <property type="nucleotide sequence ID" value="NZ_JADTFC010000063.1"/>
</dbReference>
<evidence type="ECO:0000313" key="1">
    <source>
        <dbReference type="EMBL" id="MBG6290044.1"/>
    </source>
</evidence>
<dbReference type="Proteomes" id="UP000608450">
    <property type="component" value="Unassembled WGS sequence"/>
</dbReference>
<evidence type="ECO:0008006" key="3">
    <source>
        <dbReference type="Google" id="ProtNLM"/>
    </source>
</evidence>
<name>A0ABS0KPP5_PSENT</name>
<evidence type="ECO:0000313" key="2">
    <source>
        <dbReference type="Proteomes" id="UP000608450"/>
    </source>
</evidence>
<gene>
    <name evidence="1" type="ORF">I5I61_21525</name>
</gene>